<evidence type="ECO:0000256" key="6">
    <source>
        <dbReference type="ARBA" id="ARBA00022781"/>
    </source>
</evidence>
<dbReference type="HAMAP" id="MF_01393">
    <property type="entry name" value="ATP_synth_a_bact"/>
    <property type="match status" value="1"/>
</dbReference>
<dbReference type="PROSITE" id="PS00449">
    <property type="entry name" value="ATPASE_A"/>
    <property type="match status" value="1"/>
</dbReference>
<evidence type="ECO:0000256" key="5">
    <source>
        <dbReference type="ARBA" id="ARBA00022692"/>
    </source>
</evidence>
<dbReference type="PANTHER" id="PTHR11410:SF0">
    <property type="entry name" value="ATP SYNTHASE SUBUNIT A"/>
    <property type="match status" value="1"/>
</dbReference>
<dbReference type="GO" id="GO:0045259">
    <property type="term" value="C:proton-transporting ATP synthase complex"/>
    <property type="evidence" value="ECO:0007669"/>
    <property type="project" value="UniProtKB-KW"/>
</dbReference>
<feature type="transmembrane region" description="Helical" evidence="11">
    <location>
        <begin position="37"/>
        <end position="56"/>
    </location>
</feature>
<accession>A0A382AAV7</accession>
<keyword evidence="10" id="KW-0066">ATP synthesis</keyword>
<dbReference type="Gene3D" id="1.20.120.220">
    <property type="entry name" value="ATP synthase, F0 complex, subunit A"/>
    <property type="match status" value="1"/>
</dbReference>
<evidence type="ECO:0000256" key="10">
    <source>
        <dbReference type="ARBA" id="ARBA00023310"/>
    </source>
</evidence>
<comment type="similarity">
    <text evidence="2">Belongs to the ATPase A chain family.</text>
</comment>
<feature type="transmembrane region" description="Helical" evidence="11">
    <location>
        <begin position="246"/>
        <end position="263"/>
    </location>
</feature>
<organism evidence="12">
    <name type="scientific">marine metagenome</name>
    <dbReference type="NCBI Taxonomy" id="408172"/>
    <lineage>
        <taxon>unclassified sequences</taxon>
        <taxon>metagenomes</taxon>
        <taxon>ecological metagenomes</taxon>
    </lineage>
</organism>
<keyword evidence="7 11" id="KW-1133">Transmembrane helix</keyword>
<feature type="transmembrane region" description="Helical" evidence="11">
    <location>
        <begin position="101"/>
        <end position="121"/>
    </location>
</feature>
<keyword evidence="4" id="KW-0138">CF(0)</keyword>
<dbReference type="InterPro" id="IPR035908">
    <property type="entry name" value="F0_ATP_A_sf"/>
</dbReference>
<evidence type="ECO:0008006" key="13">
    <source>
        <dbReference type="Google" id="ProtNLM"/>
    </source>
</evidence>
<dbReference type="NCBIfam" id="TIGR01131">
    <property type="entry name" value="ATP_synt_6_or_A"/>
    <property type="match status" value="1"/>
</dbReference>
<dbReference type="SUPFAM" id="SSF81336">
    <property type="entry name" value="F1F0 ATP synthase subunit A"/>
    <property type="match status" value="1"/>
</dbReference>
<sequence>MDHVGENIIHHVSNSDIHHPIIHLPHLFGIDMSVTKHVLMLWIVAVVVSTVVIIPIRRYLRIGNGSPTGLANGIESIVQFIRDSIATPNVGSKWVNSWTPLLLTFFFFILFANGIGMVPIFDVIGLLSRLIGVGPESDSFINGILHGGVTATGNFNVTAALATITFFSIIIAGTKAHGFINHWKNLVPHGLPWPIYIILIPIEIMGLLVKPFALTMRLAANMTGGHIALLALLSLMAIFAEMFHSLVAGIGVALVSVPMAAAISGLEIIVVMVQAYVFTLLTAVFVGMAINVHH</sequence>
<keyword evidence="3" id="KW-0813">Transport</keyword>
<evidence type="ECO:0000256" key="1">
    <source>
        <dbReference type="ARBA" id="ARBA00004141"/>
    </source>
</evidence>
<keyword evidence="8" id="KW-0406">Ion transport</keyword>
<feature type="transmembrane region" description="Helical" evidence="11">
    <location>
        <begin position="155"/>
        <end position="172"/>
    </location>
</feature>
<dbReference type="CDD" id="cd00310">
    <property type="entry name" value="ATP-synt_Fo_a_6"/>
    <property type="match status" value="1"/>
</dbReference>
<evidence type="ECO:0000256" key="8">
    <source>
        <dbReference type="ARBA" id="ARBA00023065"/>
    </source>
</evidence>
<evidence type="ECO:0000256" key="7">
    <source>
        <dbReference type="ARBA" id="ARBA00022989"/>
    </source>
</evidence>
<dbReference type="GO" id="GO:0046933">
    <property type="term" value="F:proton-transporting ATP synthase activity, rotational mechanism"/>
    <property type="evidence" value="ECO:0007669"/>
    <property type="project" value="TreeGrafter"/>
</dbReference>
<evidence type="ECO:0000256" key="4">
    <source>
        <dbReference type="ARBA" id="ARBA00022547"/>
    </source>
</evidence>
<evidence type="ECO:0000313" key="12">
    <source>
        <dbReference type="EMBL" id="SVA98665.1"/>
    </source>
</evidence>
<evidence type="ECO:0000256" key="3">
    <source>
        <dbReference type="ARBA" id="ARBA00022448"/>
    </source>
</evidence>
<keyword evidence="5 11" id="KW-0812">Transmembrane</keyword>
<dbReference type="PANTHER" id="PTHR11410">
    <property type="entry name" value="ATP SYNTHASE SUBUNIT A"/>
    <property type="match status" value="1"/>
</dbReference>
<feature type="transmembrane region" description="Helical" evidence="11">
    <location>
        <begin position="219"/>
        <end position="239"/>
    </location>
</feature>
<protein>
    <recommendedName>
        <fullName evidence="13">F-ATPase subunit 6</fullName>
    </recommendedName>
</protein>
<dbReference type="InterPro" id="IPR023011">
    <property type="entry name" value="ATP_synth_F0_asu_AS"/>
</dbReference>
<keyword evidence="6" id="KW-0375">Hydrogen ion transport</keyword>
<evidence type="ECO:0000256" key="11">
    <source>
        <dbReference type="SAM" id="Phobius"/>
    </source>
</evidence>
<reference evidence="12" key="1">
    <citation type="submission" date="2018-05" db="EMBL/GenBank/DDBJ databases">
        <authorList>
            <person name="Lanie J.A."/>
            <person name="Ng W.-L."/>
            <person name="Kazmierczak K.M."/>
            <person name="Andrzejewski T.M."/>
            <person name="Davidsen T.M."/>
            <person name="Wayne K.J."/>
            <person name="Tettelin H."/>
            <person name="Glass J.I."/>
            <person name="Rusch D."/>
            <person name="Podicherti R."/>
            <person name="Tsui H.-C.T."/>
            <person name="Winkler M.E."/>
        </authorList>
    </citation>
    <scope>NUCLEOTIDE SEQUENCE</scope>
</reference>
<dbReference type="InterPro" id="IPR045083">
    <property type="entry name" value="ATP_synth_F0_asu_bact/mt"/>
</dbReference>
<dbReference type="Pfam" id="PF00119">
    <property type="entry name" value="ATP-synt_A"/>
    <property type="match status" value="1"/>
</dbReference>
<keyword evidence="9 11" id="KW-0472">Membrane</keyword>
<dbReference type="EMBL" id="UINC01024636">
    <property type="protein sequence ID" value="SVA98665.1"/>
    <property type="molecule type" value="Genomic_DNA"/>
</dbReference>
<comment type="subcellular location">
    <subcellularLocation>
        <location evidence="1">Membrane</location>
        <topology evidence="1">Multi-pass membrane protein</topology>
    </subcellularLocation>
</comment>
<feature type="transmembrane region" description="Helical" evidence="11">
    <location>
        <begin position="269"/>
        <end position="290"/>
    </location>
</feature>
<feature type="transmembrane region" description="Helical" evidence="11">
    <location>
        <begin position="193"/>
        <end position="213"/>
    </location>
</feature>
<dbReference type="InterPro" id="IPR000568">
    <property type="entry name" value="ATP_synth_F0_asu"/>
</dbReference>
<name>A0A382AAV7_9ZZZZ</name>
<dbReference type="AlphaFoldDB" id="A0A382AAV7"/>
<evidence type="ECO:0000256" key="9">
    <source>
        <dbReference type="ARBA" id="ARBA00023136"/>
    </source>
</evidence>
<gene>
    <name evidence="12" type="ORF">METZ01_LOCUS151519</name>
</gene>
<evidence type="ECO:0000256" key="2">
    <source>
        <dbReference type="ARBA" id="ARBA00006810"/>
    </source>
</evidence>
<proteinExistence type="inferred from homology"/>